<organism evidence="7 8">
    <name type="scientific">Actinocorallia herbida</name>
    <dbReference type="NCBI Taxonomy" id="58109"/>
    <lineage>
        <taxon>Bacteria</taxon>
        <taxon>Bacillati</taxon>
        <taxon>Actinomycetota</taxon>
        <taxon>Actinomycetes</taxon>
        <taxon>Streptosporangiales</taxon>
        <taxon>Thermomonosporaceae</taxon>
        <taxon>Actinocorallia</taxon>
    </lineage>
</organism>
<dbReference type="PANTHER" id="PTHR44379:SF8">
    <property type="entry name" value="XANTHINE DEHYDROGENASE IRON-SULFUR-BINDING SUBUNIT XDHC-RELATED"/>
    <property type="match status" value="1"/>
</dbReference>
<dbReference type="Pfam" id="PF01799">
    <property type="entry name" value="Fer2_2"/>
    <property type="match status" value="1"/>
</dbReference>
<dbReference type="InterPro" id="IPR051452">
    <property type="entry name" value="Diverse_Oxidoreductases"/>
</dbReference>
<evidence type="ECO:0000259" key="6">
    <source>
        <dbReference type="PROSITE" id="PS51085"/>
    </source>
</evidence>
<gene>
    <name evidence="7" type="ORF">EDD29_4689</name>
</gene>
<dbReference type="OrthoDB" id="3530637at2"/>
<dbReference type="PROSITE" id="PS51085">
    <property type="entry name" value="2FE2S_FER_2"/>
    <property type="match status" value="1"/>
</dbReference>
<evidence type="ECO:0000256" key="3">
    <source>
        <dbReference type="ARBA" id="ARBA00023002"/>
    </source>
</evidence>
<evidence type="ECO:0000256" key="2">
    <source>
        <dbReference type="ARBA" id="ARBA00022723"/>
    </source>
</evidence>
<proteinExistence type="predicted"/>
<dbReference type="GO" id="GO:0016491">
    <property type="term" value="F:oxidoreductase activity"/>
    <property type="evidence" value="ECO:0007669"/>
    <property type="project" value="UniProtKB-KW"/>
</dbReference>
<sequence>MNITVNGQTRDLSPAPGTVLAAVLRERFGATSVKLACERGECGACTVLVAGRPRLACVTPVELVDGEVTTAEGLAEESADLRAAFADLGAFQCGFCTPGQVVNATALLRAGLPADAERARAKARAHMSGNICRCTGYAAIIEAVCATGRARAEAGEETR</sequence>
<evidence type="ECO:0000256" key="1">
    <source>
        <dbReference type="ARBA" id="ARBA00022714"/>
    </source>
</evidence>
<name>A0A3N1D201_9ACTN</name>
<accession>A0A3N1D201</accession>
<dbReference type="Pfam" id="PF00111">
    <property type="entry name" value="Fer2"/>
    <property type="match status" value="1"/>
</dbReference>
<dbReference type="SUPFAM" id="SSF54292">
    <property type="entry name" value="2Fe-2S ferredoxin-like"/>
    <property type="match status" value="1"/>
</dbReference>
<dbReference type="GO" id="GO:0046872">
    <property type="term" value="F:metal ion binding"/>
    <property type="evidence" value="ECO:0007669"/>
    <property type="project" value="UniProtKB-KW"/>
</dbReference>
<protein>
    <submittedName>
        <fullName evidence="7">Carbon-monoxide dehydrogenase small subunit/xanthine dehydrogenase YagT iron-sulfur-binding subunit</fullName>
    </submittedName>
</protein>
<keyword evidence="8" id="KW-1185">Reference proteome</keyword>
<keyword evidence="5" id="KW-0411">Iron-sulfur</keyword>
<dbReference type="InterPro" id="IPR036884">
    <property type="entry name" value="2Fe-2S-bd_dom_sf"/>
</dbReference>
<feature type="domain" description="2Fe-2S ferredoxin-type" evidence="6">
    <location>
        <begin position="1"/>
        <end position="74"/>
    </location>
</feature>
<dbReference type="InterPro" id="IPR006058">
    <property type="entry name" value="2Fe2S_fd_BS"/>
</dbReference>
<comment type="caution">
    <text evidence="7">The sequence shown here is derived from an EMBL/GenBank/DDBJ whole genome shotgun (WGS) entry which is preliminary data.</text>
</comment>
<evidence type="ECO:0000313" key="8">
    <source>
        <dbReference type="Proteomes" id="UP000272400"/>
    </source>
</evidence>
<dbReference type="EMBL" id="RJKE01000001">
    <property type="protein sequence ID" value="ROO87098.1"/>
    <property type="molecule type" value="Genomic_DNA"/>
</dbReference>
<dbReference type="PROSITE" id="PS00197">
    <property type="entry name" value="2FE2S_FER_1"/>
    <property type="match status" value="1"/>
</dbReference>
<dbReference type="Gene3D" id="3.10.20.30">
    <property type="match status" value="1"/>
</dbReference>
<dbReference type="InterPro" id="IPR002888">
    <property type="entry name" value="2Fe-2S-bd"/>
</dbReference>
<keyword evidence="1" id="KW-0001">2Fe-2S</keyword>
<evidence type="ECO:0000256" key="5">
    <source>
        <dbReference type="ARBA" id="ARBA00023014"/>
    </source>
</evidence>
<dbReference type="InterPro" id="IPR012675">
    <property type="entry name" value="Beta-grasp_dom_sf"/>
</dbReference>
<reference evidence="7 8" key="1">
    <citation type="submission" date="2018-11" db="EMBL/GenBank/DDBJ databases">
        <title>Sequencing the genomes of 1000 actinobacteria strains.</title>
        <authorList>
            <person name="Klenk H.-P."/>
        </authorList>
    </citation>
    <scope>NUCLEOTIDE SEQUENCE [LARGE SCALE GENOMIC DNA]</scope>
    <source>
        <strain evidence="7 8">DSM 44254</strain>
    </source>
</reference>
<keyword evidence="3" id="KW-0560">Oxidoreductase</keyword>
<dbReference type="Proteomes" id="UP000272400">
    <property type="component" value="Unassembled WGS sequence"/>
</dbReference>
<dbReference type="SUPFAM" id="SSF47741">
    <property type="entry name" value="CO dehydrogenase ISP C-domain like"/>
    <property type="match status" value="1"/>
</dbReference>
<dbReference type="PANTHER" id="PTHR44379">
    <property type="entry name" value="OXIDOREDUCTASE WITH IRON-SULFUR SUBUNIT"/>
    <property type="match status" value="1"/>
</dbReference>
<dbReference type="InterPro" id="IPR001041">
    <property type="entry name" value="2Fe-2S_ferredoxin-type"/>
</dbReference>
<dbReference type="GO" id="GO:0051537">
    <property type="term" value="F:2 iron, 2 sulfur cluster binding"/>
    <property type="evidence" value="ECO:0007669"/>
    <property type="project" value="UniProtKB-KW"/>
</dbReference>
<dbReference type="AlphaFoldDB" id="A0A3N1D201"/>
<evidence type="ECO:0000256" key="4">
    <source>
        <dbReference type="ARBA" id="ARBA00023004"/>
    </source>
</evidence>
<evidence type="ECO:0000313" key="7">
    <source>
        <dbReference type="EMBL" id="ROO87098.1"/>
    </source>
</evidence>
<keyword evidence="2" id="KW-0479">Metal-binding</keyword>
<dbReference type="InterPro" id="IPR036010">
    <property type="entry name" value="2Fe-2S_ferredoxin-like_sf"/>
</dbReference>
<dbReference type="Gene3D" id="1.10.150.120">
    <property type="entry name" value="[2Fe-2S]-binding domain"/>
    <property type="match status" value="1"/>
</dbReference>
<keyword evidence="4" id="KW-0408">Iron</keyword>
<dbReference type="RefSeq" id="WP_123666429.1">
    <property type="nucleotide sequence ID" value="NZ_RJKE01000001.1"/>
</dbReference>